<comment type="function">
    <text evidence="4">Catalyzes the interconversion of L-alanine and D-alanine. May also act on other amino acids.</text>
</comment>
<evidence type="ECO:0000313" key="6">
    <source>
        <dbReference type="EMBL" id="GGD50983.1"/>
    </source>
</evidence>
<feature type="active site" description="Proton acceptor; specific for D-alanine" evidence="4">
    <location>
        <position position="38"/>
    </location>
</feature>
<evidence type="ECO:0000256" key="4">
    <source>
        <dbReference type="HAMAP-Rule" id="MF_01201"/>
    </source>
</evidence>
<evidence type="ECO:0000259" key="5">
    <source>
        <dbReference type="SMART" id="SM01005"/>
    </source>
</evidence>
<dbReference type="SUPFAM" id="SSF51419">
    <property type="entry name" value="PLP-binding barrel"/>
    <property type="match status" value="1"/>
</dbReference>
<dbReference type="PANTHER" id="PTHR30511:SF0">
    <property type="entry name" value="ALANINE RACEMASE, CATABOLIC-RELATED"/>
    <property type="match status" value="1"/>
</dbReference>
<feature type="domain" description="Alanine racemase C-terminal" evidence="5">
    <location>
        <begin position="243"/>
        <end position="367"/>
    </location>
</feature>
<keyword evidence="7" id="KW-1185">Reference proteome</keyword>
<dbReference type="InterPro" id="IPR009006">
    <property type="entry name" value="Ala_racemase/Decarboxylase_C"/>
</dbReference>
<comment type="caution">
    <text evidence="6">The sequence shown here is derived from an EMBL/GenBank/DDBJ whole genome shotgun (WGS) entry which is preliminary data.</text>
</comment>
<dbReference type="SUPFAM" id="SSF50621">
    <property type="entry name" value="Alanine racemase C-terminal domain-like"/>
    <property type="match status" value="1"/>
</dbReference>
<sequence length="372" mass="41319">MPDIHETVLEIDLGALEHNYRYLRSRIRPATKFMAVVKASGYGSDAVAIARKLVSLGVDALAVAYASEGVALRKGGITLPILVLHPQEGNFEEIITHNLEPSLYSPRILKGFHEIARREGQKGYPVHLKFNTGLNRLGFWENDVRFIREEMGESEVLSVKGILSHLGASEDLDERDFTERQIAMFRRIVQEAEKALGPIPIKHLLNTSGILNYPEAQWDMVRSGIGIYGYGNDPRFDPELKPVVSLKTVISQLHRIEPGETVGYNRAFRAEGYKTTATLPLGHADGIGRHYGQGKAFVIVKGKRAPIIGNVCMDMLMIDVTEIDCKEGDEVILFGKGQSADEFASYAGTISYELLTGISPRVKRIYKDRNPG</sequence>
<gene>
    <name evidence="6" type="ORF">GCM10011361_17070</name>
</gene>
<dbReference type="Gene3D" id="3.20.20.10">
    <property type="entry name" value="Alanine racemase"/>
    <property type="match status" value="1"/>
</dbReference>
<evidence type="ECO:0000313" key="7">
    <source>
        <dbReference type="Proteomes" id="UP000625780"/>
    </source>
</evidence>
<comment type="catalytic activity">
    <reaction evidence="4">
        <text>L-alanine = D-alanine</text>
        <dbReference type="Rhea" id="RHEA:20249"/>
        <dbReference type="ChEBI" id="CHEBI:57416"/>
        <dbReference type="ChEBI" id="CHEBI:57972"/>
        <dbReference type="EC" id="5.1.1.1"/>
    </reaction>
</comment>
<protein>
    <recommendedName>
        <fullName evidence="4">Alanine racemase</fullName>
        <ecNumber evidence="4">5.1.1.1</ecNumber>
    </recommendedName>
</protein>
<dbReference type="CDD" id="cd00430">
    <property type="entry name" value="PLPDE_III_AR"/>
    <property type="match status" value="1"/>
</dbReference>
<dbReference type="SMART" id="SM01005">
    <property type="entry name" value="Ala_racemase_C"/>
    <property type="match status" value="1"/>
</dbReference>
<dbReference type="Gene3D" id="2.40.37.10">
    <property type="entry name" value="Lyase, Ornithine Decarboxylase, Chain A, domain 1"/>
    <property type="match status" value="1"/>
</dbReference>
<dbReference type="InterPro" id="IPR000821">
    <property type="entry name" value="Ala_racemase"/>
</dbReference>
<dbReference type="EMBL" id="BMFH01000001">
    <property type="protein sequence ID" value="GGD50983.1"/>
    <property type="molecule type" value="Genomic_DNA"/>
</dbReference>
<dbReference type="NCBIfam" id="TIGR00492">
    <property type="entry name" value="alr"/>
    <property type="match status" value="1"/>
</dbReference>
<dbReference type="Pfam" id="PF01168">
    <property type="entry name" value="Ala_racemase_N"/>
    <property type="match status" value="1"/>
</dbReference>
<dbReference type="InterPro" id="IPR029066">
    <property type="entry name" value="PLP-binding_barrel"/>
</dbReference>
<dbReference type="PRINTS" id="PR00992">
    <property type="entry name" value="ALARACEMASE"/>
</dbReference>
<feature type="modified residue" description="N6-(pyridoxal phosphate)lysine" evidence="4">
    <location>
        <position position="38"/>
    </location>
</feature>
<dbReference type="PANTHER" id="PTHR30511">
    <property type="entry name" value="ALANINE RACEMASE"/>
    <property type="match status" value="1"/>
</dbReference>
<name>A0ABQ1QXJ7_9FLAO</name>
<dbReference type="EC" id="5.1.1.1" evidence="4"/>
<comment type="pathway">
    <text evidence="4">Amino-acid biosynthesis; D-alanine biosynthesis; D-alanine from L-alanine: step 1/1.</text>
</comment>
<comment type="similarity">
    <text evidence="4">Belongs to the alanine racemase family.</text>
</comment>
<proteinExistence type="inferred from homology"/>
<dbReference type="InterPro" id="IPR001608">
    <property type="entry name" value="Ala_racemase_N"/>
</dbReference>
<keyword evidence="3 4" id="KW-0413">Isomerase</keyword>
<dbReference type="Pfam" id="PF00842">
    <property type="entry name" value="Ala_racemase_C"/>
    <property type="match status" value="1"/>
</dbReference>
<accession>A0ABQ1QXJ7</accession>
<dbReference type="InterPro" id="IPR011079">
    <property type="entry name" value="Ala_racemase_C"/>
</dbReference>
<feature type="binding site" evidence="4">
    <location>
        <position position="136"/>
    </location>
    <ligand>
        <name>substrate</name>
    </ligand>
</feature>
<reference evidence="7" key="1">
    <citation type="journal article" date="2019" name="Int. J. Syst. Evol. Microbiol.">
        <title>The Global Catalogue of Microorganisms (GCM) 10K type strain sequencing project: providing services to taxonomists for standard genome sequencing and annotation.</title>
        <authorList>
            <consortium name="The Broad Institute Genomics Platform"/>
            <consortium name="The Broad Institute Genome Sequencing Center for Infectious Disease"/>
            <person name="Wu L."/>
            <person name="Ma J."/>
        </authorList>
    </citation>
    <scope>NUCLEOTIDE SEQUENCE [LARGE SCALE GENOMIC DNA]</scope>
    <source>
        <strain evidence="7">CGMCC 1.12606</strain>
    </source>
</reference>
<evidence type="ECO:0000256" key="1">
    <source>
        <dbReference type="ARBA" id="ARBA00001933"/>
    </source>
</evidence>
<evidence type="ECO:0000256" key="2">
    <source>
        <dbReference type="ARBA" id="ARBA00022898"/>
    </source>
</evidence>
<comment type="cofactor">
    <cofactor evidence="1 4">
        <name>pyridoxal 5'-phosphate</name>
        <dbReference type="ChEBI" id="CHEBI:597326"/>
    </cofactor>
</comment>
<evidence type="ECO:0000256" key="3">
    <source>
        <dbReference type="ARBA" id="ARBA00023235"/>
    </source>
</evidence>
<feature type="active site" description="Proton acceptor; specific for L-alanine" evidence="4">
    <location>
        <position position="264"/>
    </location>
</feature>
<dbReference type="HAMAP" id="MF_01201">
    <property type="entry name" value="Ala_racemase"/>
    <property type="match status" value="1"/>
</dbReference>
<dbReference type="RefSeq" id="WP_188370254.1">
    <property type="nucleotide sequence ID" value="NZ_BMFH01000001.1"/>
</dbReference>
<organism evidence="6 7">
    <name type="scientific">Muriicola marianensis</name>
    <dbReference type="NCBI Taxonomy" id="1324801"/>
    <lineage>
        <taxon>Bacteria</taxon>
        <taxon>Pseudomonadati</taxon>
        <taxon>Bacteroidota</taxon>
        <taxon>Flavobacteriia</taxon>
        <taxon>Flavobacteriales</taxon>
        <taxon>Flavobacteriaceae</taxon>
        <taxon>Muriicola</taxon>
    </lineage>
</organism>
<dbReference type="Proteomes" id="UP000625780">
    <property type="component" value="Unassembled WGS sequence"/>
</dbReference>
<feature type="binding site" evidence="4">
    <location>
        <position position="313"/>
    </location>
    <ligand>
        <name>substrate</name>
    </ligand>
</feature>
<keyword evidence="2 4" id="KW-0663">Pyridoxal phosphate</keyword>